<organism evidence="2 3">
    <name type="scientific">Pedobacter psychrotolerans</name>
    <dbReference type="NCBI Taxonomy" id="1843235"/>
    <lineage>
        <taxon>Bacteria</taxon>
        <taxon>Pseudomonadati</taxon>
        <taxon>Bacteroidota</taxon>
        <taxon>Sphingobacteriia</taxon>
        <taxon>Sphingobacteriales</taxon>
        <taxon>Sphingobacteriaceae</taxon>
        <taxon>Pedobacter</taxon>
    </lineage>
</organism>
<reference evidence="1" key="1">
    <citation type="journal article" date="2014" name="Int. J. Syst. Evol. Microbiol.">
        <title>Complete genome of a new Firmicutes species belonging to the dominant human colonic microbiota ('Ruminococcus bicirculans') reveals two chromosomes and a selective capacity to utilize plant glucans.</title>
        <authorList>
            <consortium name="NISC Comparative Sequencing Program"/>
            <person name="Wegmann U."/>
            <person name="Louis P."/>
            <person name="Goesmann A."/>
            <person name="Henrissat B."/>
            <person name="Duncan S.H."/>
            <person name="Flint H.J."/>
        </authorList>
    </citation>
    <scope>NUCLEOTIDE SEQUENCE</scope>
    <source>
        <strain evidence="1">CGMCC 1.15644</strain>
    </source>
</reference>
<reference evidence="1" key="4">
    <citation type="submission" date="2024-05" db="EMBL/GenBank/DDBJ databases">
        <authorList>
            <person name="Sun Q."/>
            <person name="Zhou Y."/>
        </authorList>
    </citation>
    <scope>NUCLEOTIDE SEQUENCE</scope>
    <source>
        <strain evidence="1">CGMCC 1.15644</strain>
    </source>
</reference>
<dbReference type="RefSeq" id="WP_132536148.1">
    <property type="nucleotide sequence ID" value="NZ_BMJO01000010.1"/>
</dbReference>
<dbReference type="Proteomes" id="UP000295684">
    <property type="component" value="Unassembled WGS sequence"/>
</dbReference>
<gene>
    <name evidence="2" type="ORF">EV200_1114</name>
    <name evidence="1" type="ORF">GCM10011413_40640</name>
</gene>
<comment type="caution">
    <text evidence="2">The sequence shown here is derived from an EMBL/GenBank/DDBJ whole genome shotgun (WGS) entry which is preliminary data.</text>
</comment>
<keyword evidence="4" id="KW-1185">Reference proteome</keyword>
<dbReference type="Proteomes" id="UP000622648">
    <property type="component" value="Unassembled WGS sequence"/>
</dbReference>
<evidence type="ECO:0000313" key="1">
    <source>
        <dbReference type="EMBL" id="GGE69901.1"/>
    </source>
</evidence>
<dbReference type="AlphaFoldDB" id="A0A4R2H1T5"/>
<sequence>MNFNPIINFFSALEPVSDDLIEQLREHATIISVCKNSRLYPDGIADNNALFISCGTLRKYTIIDKKQITLSLYGENELIGYTEISHYMDDEGLEAICDSELIVLPKDFVEELYVKFPEVDKMVRKIFSLKYQKIVHESRLCRLPSAVHRYSVFSKASDRYNLPARILASYLLMREETFSRLKTKHKKSSCL</sequence>
<evidence type="ECO:0000313" key="3">
    <source>
        <dbReference type="Proteomes" id="UP000295684"/>
    </source>
</evidence>
<dbReference type="Gene3D" id="2.60.120.10">
    <property type="entry name" value="Jelly Rolls"/>
    <property type="match status" value="1"/>
</dbReference>
<evidence type="ECO:0000313" key="4">
    <source>
        <dbReference type="Proteomes" id="UP000622648"/>
    </source>
</evidence>
<dbReference type="EMBL" id="SLWO01000011">
    <property type="protein sequence ID" value="TCO18667.1"/>
    <property type="molecule type" value="Genomic_DNA"/>
</dbReference>
<dbReference type="EMBL" id="BMJO01000010">
    <property type="protein sequence ID" value="GGE69901.1"/>
    <property type="molecule type" value="Genomic_DNA"/>
</dbReference>
<name>A0A4R2H1T5_9SPHI</name>
<reference evidence="4" key="2">
    <citation type="journal article" date="2019" name="Int. J. Syst. Evol. Microbiol.">
        <title>The Global Catalogue of Microorganisms (GCM) 10K type strain sequencing project: providing services to taxonomists for standard genome sequencing and annotation.</title>
        <authorList>
            <consortium name="The Broad Institute Genomics Platform"/>
            <consortium name="The Broad Institute Genome Sequencing Center for Infectious Disease"/>
            <person name="Wu L."/>
            <person name="Ma J."/>
        </authorList>
    </citation>
    <scope>NUCLEOTIDE SEQUENCE [LARGE SCALE GENOMIC DNA]</scope>
    <source>
        <strain evidence="4">CGMCC 1.15644</strain>
    </source>
</reference>
<protein>
    <submittedName>
        <fullName evidence="2">CRP-like cAMP-binding protein</fullName>
    </submittedName>
</protein>
<accession>A0A4R2H1T5</accession>
<dbReference type="OrthoDB" id="757390at2"/>
<proteinExistence type="predicted"/>
<reference evidence="2 3" key="3">
    <citation type="submission" date="2019-03" db="EMBL/GenBank/DDBJ databases">
        <title>Genomic Encyclopedia of Type Strains, Phase IV (KMG-IV): sequencing the most valuable type-strain genomes for metagenomic binning, comparative biology and taxonomic classification.</title>
        <authorList>
            <person name="Goeker M."/>
        </authorList>
    </citation>
    <scope>NUCLEOTIDE SEQUENCE [LARGE SCALE GENOMIC DNA]</scope>
    <source>
        <strain evidence="2 3">DSM 103236</strain>
    </source>
</reference>
<dbReference type="InterPro" id="IPR018490">
    <property type="entry name" value="cNMP-bd_dom_sf"/>
</dbReference>
<dbReference type="InterPro" id="IPR014710">
    <property type="entry name" value="RmlC-like_jellyroll"/>
</dbReference>
<dbReference type="SUPFAM" id="SSF51206">
    <property type="entry name" value="cAMP-binding domain-like"/>
    <property type="match status" value="1"/>
</dbReference>
<evidence type="ECO:0000313" key="2">
    <source>
        <dbReference type="EMBL" id="TCO18667.1"/>
    </source>
</evidence>